<feature type="non-terminal residue" evidence="1">
    <location>
        <position position="61"/>
    </location>
</feature>
<sequence>MKKKIAILTVVTSLLIVACSTHVHTIGTGPETGVRVTARQFYLIYGLIPLNTVDTDKMADS</sequence>
<evidence type="ECO:0000313" key="1">
    <source>
        <dbReference type="EMBL" id="SVC29910.1"/>
    </source>
</evidence>
<accession>A0A382KZL8</accession>
<reference evidence="1" key="1">
    <citation type="submission" date="2018-05" db="EMBL/GenBank/DDBJ databases">
        <authorList>
            <person name="Lanie J.A."/>
            <person name="Ng W.-L."/>
            <person name="Kazmierczak K.M."/>
            <person name="Andrzejewski T.M."/>
            <person name="Davidsen T.M."/>
            <person name="Wayne K.J."/>
            <person name="Tettelin H."/>
            <person name="Glass J.I."/>
            <person name="Rusch D."/>
            <person name="Podicherti R."/>
            <person name="Tsui H.-C.T."/>
            <person name="Winkler M.E."/>
        </authorList>
    </citation>
    <scope>NUCLEOTIDE SEQUENCE</scope>
</reference>
<gene>
    <name evidence="1" type="ORF">METZ01_LOCUS282764</name>
</gene>
<protein>
    <submittedName>
        <fullName evidence="1">Uncharacterized protein</fullName>
    </submittedName>
</protein>
<proteinExistence type="predicted"/>
<name>A0A382KZL8_9ZZZZ</name>
<dbReference type="AlphaFoldDB" id="A0A382KZL8"/>
<organism evidence="1">
    <name type="scientific">marine metagenome</name>
    <dbReference type="NCBI Taxonomy" id="408172"/>
    <lineage>
        <taxon>unclassified sequences</taxon>
        <taxon>metagenomes</taxon>
        <taxon>ecological metagenomes</taxon>
    </lineage>
</organism>
<dbReference type="PROSITE" id="PS51257">
    <property type="entry name" value="PROKAR_LIPOPROTEIN"/>
    <property type="match status" value="1"/>
</dbReference>
<dbReference type="EMBL" id="UINC01083826">
    <property type="protein sequence ID" value="SVC29910.1"/>
    <property type="molecule type" value="Genomic_DNA"/>
</dbReference>